<name>A0ABS9WXN2_9GAMM</name>
<feature type="transmembrane region" description="Helical" evidence="1">
    <location>
        <begin position="300"/>
        <end position="321"/>
    </location>
</feature>
<proteinExistence type="predicted"/>
<keyword evidence="3" id="KW-1185">Reference proteome</keyword>
<feature type="transmembrane region" description="Helical" evidence="1">
    <location>
        <begin position="259"/>
        <end position="279"/>
    </location>
</feature>
<evidence type="ECO:0000313" key="3">
    <source>
        <dbReference type="Proteomes" id="UP001139646"/>
    </source>
</evidence>
<dbReference type="Gene3D" id="1.20.1640.10">
    <property type="entry name" value="Multidrug efflux transporter AcrB transmembrane domain"/>
    <property type="match status" value="1"/>
</dbReference>
<evidence type="ECO:0008006" key="4">
    <source>
        <dbReference type="Google" id="ProtNLM"/>
    </source>
</evidence>
<comment type="caution">
    <text evidence="2">The sequence shown here is derived from an EMBL/GenBank/DDBJ whole genome shotgun (WGS) entry which is preliminary data.</text>
</comment>
<dbReference type="Proteomes" id="UP001139646">
    <property type="component" value="Unassembled WGS sequence"/>
</dbReference>
<accession>A0ABS9WXN2</accession>
<keyword evidence="1" id="KW-0472">Membrane</keyword>
<feature type="transmembrane region" description="Helical" evidence="1">
    <location>
        <begin position="382"/>
        <end position="401"/>
    </location>
</feature>
<dbReference type="SUPFAM" id="SSF82866">
    <property type="entry name" value="Multidrug efflux transporter AcrB transmembrane domain"/>
    <property type="match status" value="1"/>
</dbReference>
<dbReference type="InterPro" id="IPR050545">
    <property type="entry name" value="Mycobact_MmpL"/>
</dbReference>
<organism evidence="2 3">
    <name type="scientific">Colwellia maritima</name>
    <dbReference type="NCBI Taxonomy" id="2912588"/>
    <lineage>
        <taxon>Bacteria</taxon>
        <taxon>Pseudomonadati</taxon>
        <taxon>Pseudomonadota</taxon>
        <taxon>Gammaproteobacteria</taxon>
        <taxon>Alteromonadales</taxon>
        <taxon>Colwelliaceae</taxon>
        <taxon>Colwellia</taxon>
    </lineage>
</organism>
<keyword evidence="1" id="KW-1133">Transmembrane helix</keyword>
<feature type="transmembrane region" description="Helical" evidence="1">
    <location>
        <begin position="232"/>
        <end position="253"/>
    </location>
</feature>
<keyword evidence="1" id="KW-0812">Transmembrane</keyword>
<feature type="transmembrane region" description="Helical" evidence="1">
    <location>
        <begin position="206"/>
        <end position="225"/>
    </location>
</feature>
<protein>
    <recommendedName>
        <fullName evidence="4">Membrane transport protein MMPL domain-containing protein</fullName>
    </recommendedName>
</protein>
<dbReference type="RefSeq" id="WP_242283485.1">
    <property type="nucleotide sequence ID" value="NZ_JAKKSL010000001.1"/>
</dbReference>
<gene>
    <name evidence="2" type="ORF">L3081_03410</name>
</gene>
<reference evidence="2" key="1">
    <citation type="submission" date="2022-01" db="EMBL/GenBank/DDBJ databases">
        <title>Colwellia maritima, isolated from seawater.</title>
        <authorList>
            <person name="Kristyanto S."/>
            <person name="Jung J."/>
            <person name="Jeon C.O."/>
        </authorList>
    </citation>
    <scope>NUCLEOTIDE SEQUENCE</scope>
    <source>
        <strain evidence="2">MSW7</strain>
    </source>
</reference>
<evidence type="ECO:0000256" key="1">
    <source>
        <dbReference type="SAM" id="Phobius"/>
    </source>
</evidence>
<dbReference type="PANTHER" id="PTHR33406:SF13">
    <property type="entry name" value="MEMBRANE PROTEIN YDFJ"/>
    <property type="match status" value="1"/>
</dbReference>
<dbReference type="EMBL" id="JAKKSL010000001">
    <property type="protein sequence ID" value="MCI2282624.1"/>
    <property type="molecule type" value="Genomic_DNA"/>
</dbReference>
<sequence>MASNPKKIESNLTTSLFYLVGHADQSKAIKAAEQLVTQLENVEGIENVSAQLKNVPTQQSLIDSYLGFEQQLLTPVFRDYLIQEQKQIFDLQFQLLNQLGDQIVAKTIDKDPTLALANFLNRSPFPSNKLTITPDGYLTLSYQNSHYVLVTMKTADGAFNLNTVKSIVSQLDHIFEGVTVDKAIDYIRTGAIFYSYEASEQAQFEMTWLGGLSVLATLLLIYFAYRRFVTLFCTVFLIAISIVYGFLGLNLFFDEVNVLSLVFAVTLIGIAADYSFHSLTELQHVSSVAAKPLKNITSSLILSFVTTALGYLLLVVVPIVIFKQIAVFTIFGLFGALITVLLVFPYLHQRVNFQQNQNNSKKQQNNLFLLLNKKHQAMLKNWQAYSLFILILLLISIAILFNTHFSDDAKSFYQVPEKLMKNEQKVKKMLGQKLDNQYLLLRAPTQQKLLESEEKAIILLNELQANNVFSSYQAVASGCLLLNSNEAIMTYYTVPSNKANSVR</sequence>
<feature type="transmembrane region" description="Helical" evidence="1">
    <location>
        <begin position="327"/>
        <end position="347"/>
    </location>
</feature>
<dbReference type="PANTHER" id="PTHR33406">
    <property type="entry name" value="MEMBRANE PROTEIN MJ1562-RELATED"/>
    <property type="match status" value="1"/>
</dbReference>
<evidence type="ECO:0000313" key="2">
    <source>
        <dbReference type="EMBL" id="MCI2282624.1"/>
    </source>
</evidence>